<proteinExistence type="predicted"/>
<gene>
    <name evidence="2" type="ORF">E5288_WYG014540</name>
</gene>
<evidence type="ECO:0000256" key="1">
    <source>
        <dbReference type="SAM" id="MobiDB-lite"/>
    </source>
</evidence>
<name>A0A6B0R3H7_9CETA</name>
<accession>A0A6B0R3H7</accession>
<dbReference type="AlphaFoldDB" id="A0A6B0R3H7"/>
<sequence>MLLLERLGRGLVTYFRPRRGAASFGGFPLLKPAVISQLEGGGELEGPSPLASAAGTGPQGLWTEEPHGVAPQQNVQDHCLCYYPWQVPCLDPKDTGVKKADNCSLMKSCGLYGPEVLTPCRLDVHYSSEEAAWVQSRPSRD</sequence>
<protein>
    <submittedName>
        <fullName evidence="2">Uncharacterized protein</fullName>
    </submittedName>
</protein>
<feature type="region of interest" description="Disordered" evidence="1">
    <location>
        <begin position="40"/>
        <end position="66"/>
    </location>
</feature>
<comment type="caution">
    <text evidence="2">The sequence shown here is derived from an EMBL/GenBank/DDBJ whole genome shotgun (WGS) entry which is preliminary data.</text>
</comment>
<keyword evidence="3" id="KW-1185">Reference proteome</keyword>
<evidence type="ECO:0000313" key="2">
    <source>
        <dbReference type="EMBL" id="MXQ83507.1"/>
    </source>
</evidence>
<dbReference type="EMBL" id="VBQZ03000017">
    <property type="protein sequence ID" value="MXQ83507.1"/>
    <property type="molecule type" value="Genomic_DNA"/>
</dbReference>
<reference evidence="2" key="1">
    <citation type="submission" date="2019-10" db="EMBL/GenBank/DDBJ databases">
        <title>The sequence and de novo assembly of the wild yak genome.</title>
        <authorList>
            <person name="Liu Y."/>
        </authorList>
    </citation>
    <scope>NUCLEOTIDE SEQUENCE [LARGE SCALE GENOMIC DNA]</scope>
    <source>
        <strain evidence="2">WY2019</strain>
    </source>
</reference>
<organism evidence="2 3">
    <name type="scientific">Bos mutus</name>
    <name type="common">wild yak</name>
    <dbReference type="NCBI Taxonomy" id="72004"/>
    <lineage>
        <taxon>Eukaryota</taxon>
        <taxon>Metazoa</taxon>
        <taxon>Chordata</taxon>
        <taxon>Craniata</taxon>
        <taxon>Vertebrata</taxon>
        <taxon>Euteleostomi</taxon>
        <taxon>Mammalia</taxon>
        <taxon>Eutheria</taxon>
        <taxon>Laurasiatheria</taxon>
        <taxon>Artiodactyla</taxon>
        <taxon>Ruminantia</taxon>
        <taxon>Pecora</taxon>
        <taxon>Bovidae</taxon>
        <taxon>Bovinae</taxon>
        <taxon>Bos</taxon>
    </lineage>
</organism>
<evidence type="ECO:0000313" key="3">
    <source>
        <dbReference type="Proteomes" id="UP000322234"/>
    </source>
</evidence>
<dbReference type="Proteomes" id="UP000322234">
    <property type="component" value="Unassembled WGS sequence"/>
</dbReference>